<dbReference type="EMBL" id="VSRR010005976">
    <property type="protein sequence ID" value="MPC43754.1"/>
    <property type="molecule type" value="Genomic_DNA"/>
</dbReference>
<dbReference type="Proteomes" id="UP000324222">
    <property type="component" value="Unassembled WGS sequence"/>
</dbReference>
<name>A0A5B7FH08_PORTR</name>
<evidence type="ECO:0000313" key="2">
    <source>
        <dbReference type="Proteomes" id="UP000324222"/>
    </source>
</evidence>
<protein>
    <submittedName>
        <fullName evidence="1">Uncharacterized protein</fullName>
    </submittedName>
</protein>
<accession>A0A5B7FH08</accession>
<proteinExistence type="predicted"/>
<sequence>MLGEAVMGINPLVLSLIDLAPGNQTRILYECPWVCTKPLSQLVSLFGMLGNLFSHTST</sequence>
<keyword evidence="2" id="KW-1185">Reference proteome</keyword>
<comment type="caution">
    <text evidence="1">The sequence shown here is derived from an EMBL/GenBank/DDBJ whole genome shotgun (WGS) entry which is preliminary data.</text>
</comment>
<gene>
    <name evidence="1" type="ORF">E2C01_037406</name>
</gene>
<evidence type="ECO:0000313" key="1">
    <source>
        <dbReference type="EMBL" id="MPC43754.1"/>
    </source>
</evidence>
<reference evidence="1 2" key="1">
    <citation type="submission" date="2019-05" db="EMBL/GenBank/DDBJ databases">
        <title>Another draft genome of Portunus trituberculatus and its Hox gene families provides insights of decapod evolution.</title>
        <authorList>
            <person name="Jeong J.-H."/>
            <person name="Song I."/>
            <person name="Kim S."/>
            <person name="Choi T."/>
            <person name="Kim D."/>
            <person name="Ryu S."/>
            <person name="Kim W."/>
        </authorList>
    </citation>
    <scope>NUCLEOTIDE SEQUENCE [LARGE SCALE GENOMIC DNA]</scope>
    <source>
        <tissue evidence="1">Muscle</tissue>
    </source>
</reference>
<organism evidence="1 2">
    <name type="scientific">Portunus trituberculatus</name>
    <name type="common">Swimming crab</name>
    <name type="synonym">Neptunus trituberculatus</name>
    <dbReference type="NCBI Taxonomy" id="210409"/>
    <lineage>
        <taxon>Eukaryota</taxon>
        <taxon>Metazoa</taxon>
        <taxon>Ecdysozoa</taxon>
        <taxon>Arthropoda</taxon>
        <taxon>Crustacea</taxon>
        <taxon>Multicrustacea</taxon>
        <taxon>Malacostraca</taxon>
        <taxon>Eumalacostraca</taxon>
        <taxon>Eucarida</taxon>
        <taxon>Decapoda</taxon>
        <taxon>Pleocyemata</taxon>
        <taxon>Brachyura</taxon>
        <taxon>Eubrachyura</taxon>
        <taxon>Portunoidea</taxon>
        <taxon>Portunidae</taxon>
        <taxon>Portuninae</taxon>
        <taxon>Portunus</taxon>
    </lineage>
</organism>
<dbReference type="AlphaFoldDB" id="A0A5B7FH08"/>